<proteinExistence type="predicted"/>
<feature type="transmembrane region" description="Helical" evidence="1">
    <location>
        <begin position="78"/>
        <end position="96"/>
    </location>
</feature>
<dbReference type="InterPro" id="IPR009339">
    <property type="entry name" value="DUF998"/>
</dbReference>
<reference evidence="3" key="1">
    <citation type="submission" date="2015-06" db="EMBL/GenBank/DDBJ databases">
        <title>New insights into the roles of widespread benthic archaea in carbon and nitrogen cycling.</title>
        <authorList>
            <person name="Lazar C.S."/>
            <person name="Baker B.J."/>
            <person name="Seitz K.W."/>
            <person name="Hyde A.S."/>
            <person name="Dick G.J."/>
            <person name="Hinrichs K.-U."/>
            <person name="Teske A.P."/>
        </authorList>
    </citation>
    <scope>NUCLEOTIDE SEQUENCE [LARGE SCALE GENOMIC DNA]</scope>
</reference>
<evidence type="ECO:0000256" key="1">
    <source>
        <dbReference type="SAM" id="Phobius"/>
    </source>
</evidence>
<keyword evidence="1" id="KW-0472">Membrane</keyword>
<evidence type="ECO:0000313" key="3">
    <source>
        <dbReference type="Proteomes" id="UP000054016"/>
    </source>
</evidence>
<gene>
    <name evidence="2" type="ORF">AC478_00180</name>
</gene>
<name>A0A0M0BV49_9ARCH</name>
<feature type="transmembrane region" description="Helical" evidence="1">
    <location>
        <begin position="102"/>
        <end position="121"/>
    </location>
</feature>
<accession>A0A0M0BV49</accession>
<feature type="transmembrane region" description="Helical" evidence="1">
    <location>
        <begin position="133"/>
        <end position="153"/>
    </location>
</feature>
<evidence type="ECO:0000313" key="2">
    <source>
        <dbReference type="EMBL" id="KON32477.1"/>
    </source>
</evidence>
<protein>
    <recommendedName>
        <fullName evidence="4">DUF998 domain-containing protein</fullName>
    </recommendedName>
</protein>
<feature type="transmembrane region" description="Helical" evidence="1">
    <location>
        <begin position="46"/>
        <end position="66"/>
    </location>
</feature>
<dbReference type="AlphaFoldDB" id="A0A0M0BV49"/>
<sequence>MPHPKITAGALFLMAAIQFTLCLIIAEATYPGYSISANYISDLGVGPSAIIFNVSVFILGLLVLAGTILQRHKPNIKTLNTLLLLMAISAMGVGIFTKNYPLPHGAISSAAFFFAALSSITSHKILPKNLSKISIMLGAMTLTALTFFSAGMLTSGSLTSTTAHDSAFYIGLGPGGMERMIVYPALSWLTAIGAYLTIKQET</sequence>
<dbReference type="Proteomes" id="UP000054016">
    <property type="component" value="Unassembled WGS sequence"/>
</dbReference>
<dbReference type="Pfam" id="PF06197">
    <property type="entry name" value="DUF998"/>
    <property type="match status" value="1"/>
</dbReference>
<organism evidence="2 3">
    <name type="scientific">miscellaneous Crenarchaeota group-1 archaeon SG8-32-3</name>
    <dbReference type="NCBI Taxonomy" id="1685125"/>
    <lineage>
        <taxon>Archaea</taxon>
        <taxon>Candidatus Bathyarchaeota</taxon>
        <taxon>MCG-1</taxon>
    </lineage>
</organism>
<keyword evidence="1" id="KW-0812">Transmembrane</keyword>
<evidence type="ECO:0008006" key="4">
    <source>
        <dbReference type="Google" id="ProtNLM"/>
    </source>
</evidence>
<dbReference type="EMBL" id="LFWV01000001">
    <property type="protein sequence ID" value="KON32477.1"/>
    <property type="molecule type" value="Genomic_DNA"/>
</dbReference>
<feature type="transmembrane region" description="Helical" evidence="1">
    <location>
        <begin position="181"/>
        <end position="198"/>
    </location>
</feature>
<keyword evidence="1" id="KW-1133">Transmembrane helix</keyword>
<comment type="caution">
    <text evidence="2">The sequence shown here is derived from an EMBL/GenBank/DDBJ whole genome shotgun (WGS) entry which is preliminary data.</text>
</comment>